<dbReference type="CDD" id="cd15728">
    <property type="entry name" value="FYVE_ANFY1"/>
    <property type="match status" value="1"/>
</dbReference>
<dbReference type="PROSITE" id="PS50178">
    <property type="entry name" value="ZF_FYVE"/>
    <property type="match status" value="1"/>
</dbReference>
<dbReference type="Pfam" id="PF12796">
    <property type="entry name" value="Ank_2"/>
    <property type="match status" value="4"/>
</dbReference>
<evidence type="ECO:0008006" key="13">
    <source>
        <dbReference type="Google" id="ProtNLM"/>
    </source>
</evidence>
<evidence type="ECO:0000259" key="10">
    <source>
        <dbReference type="PROSITE" id="PS50178"/>
    </source>
</evidence>
<dbReference type="InterPro" id="IPR036770">
    <property type="entry name" value="Ankyrin_rpt-contain_sf"/>
</dbReference>
<feature type="repeat" description="ANK" evidence="6">
    <location>
        <begin position="208"/>
        <end position="240"/>
    </location>
</feature>
<dbReference type="SUPFAM" id="SSF48403">
    <property type="entry name" value="Ankyrin repeat"/>
    <property type="match status" value="4"/>
</dbReference>
<dbReference type="Pfam" id="PF00651">
    <property type="entry name" value="BTB"/>
    <property type="match status" value="1"/>
</dbReference>
<proteinExistence type="predicted"/>
<feature type="repeat" description="ANK" evidence="6">
    <location>
        <begin position="586"/>
        <end position="618"/>
    </location>
</feature>
<dbReference type="GO" id="GO:0008270">
    <property type="term" value="F:zinc ion binding"/>
    <property type="evidence" value="ECO:0007669"/>
    <property type="project" value="UniProtKB-KW"/>
</dbReference>
<accession>A0A9P0F8X3</accession>
<gene>
    <name evidence="11" type="ORF">BEMITA_LOCUS12611</name>
</gene>
<dbReference type="SMART" id="SM00225">
    <property type="entry name" value="BTB"/>
    <property type="match status" value="1"/>
</dbReference>
<evidence type="ECO:0000259" key="9">
    <source>
        <dbReference type="PROSITE" id="PS50097"/>
    </source>
</evidence>
<dbReference type="InterPro" id="IPR049764">
    <property type="entry name" value="ANFY1_FYVE"/>
</dbReference>
<evidence type="ECO:0000313" key="11">
    <source>
        <dbReference type="EMBL" id="CAH0394296.1"/>
    </source>
</evidence>
<evidence type="ECO:0000256" key="1">
    <source>
        <dbReference type="ARBA" id="ARBA00022723"/>
    </source>
</evidence>
<evidence type="ECO:0000256" key="3">
    <source>
        <dbReference type="ARBA" id="ARBA00022771"/>
    </source>
</evidence>
<evidence type="ECO:0000256" key="2">
    <source>
        <dbReference type="ARBA" id="ARBA00022737"/>
    </source>
</evidence>
<dbReference type="InterPro" id="IPR000210">
    <property type="entry name" value="BTB/POZ_dom"/>
</dbReference>
<evidence type="ECO:0000313" key="12">
    <source>
        <dbReference type="Proteomes" id="UP001152759"/>
    </source>
</evidence>
<feature type="repeat" description="ANK" evidence="6">
    <location>
        <begin position="701"/>
        <end position="733"/>
    </location>
</feature>
<dbReference type="PANTHER" id="PTHR24198:SF191">
    <property type="entry name" value="RABANKYRIN-5-LIKE"/>
    <property type="match status" value="1"/>
</dbReference>
<keyword evidence="12" id="KW-1185">Reference proteome</keyword>
<evidence type="ECO:0000256" key="4">
    <source>
        <dbReference type="ARBA" id="ARBA00022833"/>
    </source>
</evidence>
<evidence type="ECO:0000256" key="6">
    <source>
        <dbReference type="PROSITE-ProRule" id="PRU00023"/>
    </source>
</evidence>
<dbReference type="Pfam" id="PF13637">
    <property type="entry name" value="Ank_4"/>
    <property type="match status" value="1"/>
</dbReference>
<feature type="repeat" description="ANK" evidence="6">
    <location>
        <begin position="553"/>
        <end position="585"/>
    </location>
</feature>
<feature type="repeat" description="ANK" evidence="6">
    <location>
        <begin position="241"/>
        <end position="273"/>
    </location>
</feature>
<dbReference type="PANTHER" id="PTHR24198">
    <property type="entry name" value="ANKYRIN REPEAT AND PROTEIN KINASE DOMAIN-CONTAINING PROTEIN"/>
    <property type="match status" value="1"/>
</dbReference>
<dbReference type="Gene3D" id="3.30.40.10">
    <property type="entry name" value="Zinc/RING finger domain, C3HC4 (zinc finger)"/>
    <property type="match status" value="1"/>
</dbReference>
<keyword evidence="5 6" id="KW-0040">ANK repeat</keyword>
<feature type="coiled-coil region" evidence="8">
    <location>
        <begin position="3"/>
        <end position="37"/>
    </location>
</feature>
<sequence length="1104" mass="121154">MDNSKAASEVVKLQQHLNLLKEEYVKLQSYNAELERKYAVSSASVENGNKNSFVARLLKTVSGLYDTSLYSDLKIKLQDKTVPAHKFVLAARSDDWNVASLPDTECLDWSDLPSPVGEAILKWTYTDLVNFSEGDDFTLQLMRTANKFFLHDLVSKCEKALMASVHVRNCVRFYTTADEIGAESLKEHCSSLISAHWLSTKLNQFDNHGDLPLDIAIKDRQTSIAATLLEHKADPDAKDSKGWTLLHRAVERGDSYAATFLLENGASVAIATPDLGNTALHLIASCSPDITPEETLTALTGVAKLMLDKGLDPNIQNKKGFAALHLAVMTRNEEIFALLLKRSETQMVNLDVQTVEGHSPMWYALFASRKLINSNSFAARLFEKGANANPIYPQTNDSLLHLVAEEGLEEAALFICSHANNLNHINRKGESALHIACAQGLHRLATNLLEADADPNLQTLPPEDLGISEEANSIVYKQTPLHVAITNRQDSCVKAILQFKATQDQNATVVADLNLKNSRDDSPLSLALNCQMQHVVPDLIKGGADINVRTGEERLTLLHQAIINEDAKIATFLLEQGANMDAKTMDNVTPLQLAIKHKVGAVVEALCKRGADMSVKDENNNCPLWVALDSGEEDIASTLVRYGVDTDCWDEGPEGCWQTLLHRAIDENKEGIAKFLIQSGCDLNTPRKPGPGGTGGEEARDLQTPLHLCCVWGLESVVQTLVEFGADVNAKDSDGKTPLHVAIVNQHSAIISLLLCHPGLDLTQRDKSGLTPFATALTCRNNKAATAILEKLPTAAEQFDNRGCNFLHMAIMKHDVESVLFLLSIQVDVNSRVQDSNQTPPLHLTAATGDETLVRSLLLVGARVDDRDARRKTALHVAAESGYPAVVSALLGNNCDCDAVDSEGDNALHIACQFGHPQVVRMLLSESRINAETINLKGRNPLHVLARYGKENAAAICELFMEFIPDYPWNKPDVDGNTALLLAYMKGNGQLCRALVKAGACVGSMNKESVTIFNYQVATKTLLYKLLDHLSREPPWTEGDICYECGTKFNITMRKHHCRHCGRLLCSKCSSHEIPILKFNLNKPVRVCGVCFNVLQGAESDGYY</sequence>
<feature type="domain" description="FYVE-type" evidence="10">
    <location>
        <begin position="1036"/>
        <end position="1096"/>
    </location>
</feature>
<keyword evidence="4" id="KW-0862">Zinc</keyword>
<dbReference type="PROSITE" id="PS50088">
    <property type="entry name" value="ANK_REPEAT"/>
    <property type="match status" value="11"/>
</dbReference>
<feature type="repeat" description="ANK" evidence="6">
    <location>
        <begin position="975"/>
        <end position="1007"/>
    </location>
</feature>
<dbReference type="InterPro" id="IPR013083">
    <property type="entry name" value="Znf_RING/FYVE/PHD"/>
</dbReference>
<dbReference type="CDD" id="cd18303">
    <property type="entry name" value="BTB_POZ_Rank-5"/>
    <property type="match status" value="1"/>
</dbReference>
<feature type="repeat" description="ANK" evidence="6">
    <location>
        <begin position="734"/>
        <end position="767"/>
    </location>
</feature>
<dbReference type="InterPro" id="IPR002110">
    <property type="entry name" value="Ankyrin_rpt"/>
</dbReference>
<dbReference type="InterPro" id="IPR017455">
    <property type="entry name" value="Znf_FYVE-rel"/>
</dbReference>
<evidence type="ECO:0000256" key="5">
    <source>
        <dbReference type="ARBA" id="ARBA00023043"/>
    </source>
</evidence>
<keyword evidence="1" id="KW-0479">Metal-binding</keyword>
<dbReference type="InterPro" id="IPR011333">
    <property type="entry name" value="SKP1/BTB/POZ_sf"/>
</dbReference>
<keyword evidence="2" id="KW-0677">Repeat</keyword>
<feature type="repeat" description="ANK" evidence="6">
    <location>
        <begin position="837"/>
        <end position="869"/>
    </location>
</feature>
<dbReference type="PROSITE" id="PS50097">
    <property type="entry name" value="BTB"/>
    <property type="match status" value="1"/>
</dbReference>
<evidence type="ECO:0000256" key="7">
    <source>
        <dbReference type="PROSITE-ProRule" id="PRU00091"/>
    </source>
</evidence>
<evidence type="ECO:0000256" key="8">
    <source>
        <dbReference type="SAM" id="Coils"/>
    </source>
</evidence>
<dbReference type="SMART" id="SM00248">
    <property type="entry name" value="ANK"/>
    <property type="match status" value="22"/>
</dbReference>
<dbReference type="Pfam" id="PF00023">
    <property type="entry name" value="Ank"/>
    <property type="match status" value="3"/>
</dbReference>
<dbReference type="FunFam" id="3.30.40.10:FF:000104">
    <property type="entry name" value="Ankyrin repeat and FYVE domain-containing 1"/>
    <property type="match status" value="1"/>
</dbReference>
<feature type="repeat" description="ANK" evidence="6">
    <location>
        <begin position="870"/>
        <end position="902"/>
    </location>
</feature>
<organism evidence="11 12">
    <name type="scientific">Bemisia tabaci</name>
    <name type="common">Sweetpotato whitefly</name>
    <name type="synonym">Aleurodes tabaci</name>
    <dbReference type="NCBI Taxonomy" id="7038"/>
    <lineage>
        <taxon>Eukaryota</taxon>
        <taxon>Metazoa</taxon>
        <taxon>Ecdysozoa</taxon>
        <taxon>Arthropoda</taxon>
        <taxon>Hexapoda</taxon>
        <taxon>Insecta</taxon>
        <taxon>Pterygota</taxon>
        <taxon>Neoptera</taxon>
        <taxon>Paraneoptera</taxon>
        <taxon>Hemiptera</taxon>
        <taxon>Sternorrhyncha</taxon>
        <taxon>Aleyrodoidea</taxon>
        <taxon>Aleyrodidae</taxon>
        <taxon>Aleyrodinae</taxon>
        <taxon>Bemisia</taxon>
    </lineage>
</organism>
<dbReference type="InterPro" id="IPR000306">
    <property type="entry name" value="Znf_FYVE"/>
</dbReference>
<dbReference type="PROSITE" id="PS50297">
    <property type="entry name" value="ANK_REP_REGION"/>
    <property type="match status" value="9"/>
</dbReference>
<dbReference type="Gene3D" id="3.30.710.10">
    <property type="entry name" value="Potassium Channel Kv1.1, Chain A"/>
    <property type="match status" value="1"/>
</dbReference>
<dbReference type="SUPFAM" id="SSF54695">
    <property type="entry name" value="POZ domain"/>
    <property type="match status" value="1"/>
</dbReference>
<dbReference type="InterPro" id="IPR049765">
    <property type="entry name" value="ANFY1_BTB_POZ"/>
</dbReference>
<keyword evidence="3 7" id="KW-0863">Zinc-finger</keyword>
<feature type="domain" description="BTB" evidence="9">
    <location>
        <begin position="71"/>
        <end position="133"/>
    </location>
</feature>
<protein>
    <recommendedName>
        <fullName evidence="13">Rabankyrin-5</fullName>
    </recommendedName>
</protein>
<dbReference type="AlphaFoldDB" id="A0A9P0F8X3"/>
<feature type="repeat" description="ANK" evidence="6">
    <location>
        <begin position="903"/>
        <end position="925"/>
    </location>
</feature>
<dbReference type="EMBL" id="OU963869">
    <property type="protein sequence ID" value="CAH0394296.1"/>
    <property type="molecule type" value="Genomic_DNA"/>
</dbReference>
<dbReference type="Gene3D" id="1.25.40.20">
    <property type="entry name" value="Ankyrin repeat-containing domain"/>
    <property type="match status" value="6"/>
</dbReference>
<keyword evidence="8" id="KW-0175">Coiled coil</keyword>
<feature type="repeat" description="ANK" evidence="6">
    <location>
        <begin position="428"/>
        <end position="460"/>
    </location>
</feature>
<reference evidence="11" key="1">
    <citation type="submission" date="2021-12" db="EMBL/GenBank/DDBJ databases">
        <authorList>
            <person name="King R."/>
        </authorList>
    </citation>
    <scope>NUCLEOTIDE SEQUENCE</scope>
</reference>
<dbReference type="SUPFAM" id="SSF57903">
    <property type="entry name" value="FYVE/PHD zinc finger"/>
    <property type="match status" value="1"/>
</dbReference>
<dbReference type="Proteomes" id="UP001152759">
    <property type="component" value="Chromosome 8"/>
</dbReference>
<name>A0A9P0F8X3_BEMTA</name>
<dbReference type="InterPro" id="IPR011011">
    <property type="entry name" value="Znf_FYVE_PHD"/>
</dbReference>
<dbReference type="SMART" id="SM00064">
    <property type="entry name" value="FYVE"/>
    <property type="match status" value="1"/>
</dbReference>
<dbReference type="Pfam" id="PF01363">
    <property type="entry name" value="FYVE"/>
    <property type="match status" value="1"/>
</dbReference>